<dbReference type="SUPFAM" id="SSF53244">
    <property type="entry name" value="MurD-like peptide ligases, peptide-binding domain"/>
    <property type="match status" value="1"/>
</dbReference>
<comment type="pathway">
    <text evidence="1">Cofactor biosynthesis; tetrahydrofolylpolyglutamate biosynthesis.</text>
</comment>
<evidence type="ECO:0000256" key="8">
    <source>
        <dbReference type="ARBA" id="ARBA00022840"/>
    </source>
</evidence>
<evidence type="ECO:0000256" key="2">
    <source>
        <dbReference type="ARBA" id="ARBA00008276"/>
    </source>
</evidence>
<dbReference type="GO" id="GO:0006730">
    <property type="term" value="P:one-carbon metabolic process"/>
    <property type="evidence" value="ECO:0007669"/>
    <property type="project" value="UniProtKB-KW"/>
</dbReference>
<evidence type="ECO:0000256" key="4">
    <source>
        <dbReference type="ARBA" id="ARBA00022563"/>
    </source>
</evidence>
<keyword evidence="7" id="KW-0547">Nucleotide-binding</keyword>
<reference evidence="13 14" key="1">
    <citation type="submission" date="2018-02" db="EMBL/GenBank/DDBJ databases">
        <title>The genomes of Aspergillus section Nigri reveals drivers in fungal speciation.</title>
        <authorList>
            <consortium name="DOE Joint Genome Institute"/>
            <person name="Vesth T.C."/>
            <person name="Nybo J."/>
            <person name="Theobald S."/>
            <person name="Brandl J."/>
            <person name="Frisvad J.C."/>
            <person name="Nielsen K.F."/>
            <person name="Lyhne E.K."/>
            <person name="Kogle M.E."/>
            <person name="Kuo A."/>
            <person name="Riley R."/>
            <person name="Clum A."/>
            <person name="Nolan M."/>
            <person name="Lipzen A."/>
            <person name="Salamov A."/>
            <person name="Henrissat B."/>
            <person name="Wiebenga A."/>
            <person name="De vries R.P."/>
            <person name="Grigoriev I.V."/>
            <person name="Mortensen U.H."/>
            <person name="Andersen M.R."/>
            <person name="Baker S.E."/>
        </authorList>
    </citation>
    <scope>NUCLEOTIDE SEQUENCE [LARGE SCALE GENOMIC DNA]</scope>
    <source>
        <strain evidence="13 14">CBS 121057</strain>
    </source>
</reference>
<dbReference type="VEuPathDB" id="FungiDB:BO78DRAFT_447251"/>
<dbReference type="OrthoDB" id="5212574at2759"/>
<proteinExistence type="inferred from homology"/>
<keyword evidence="4" id="KW-0554">One-carbon metabolism</keyword>
<dbReference type="SUPFAM" id="SSF53623">
    <property type="entry name" value="MurD-like peptide ligases, catalytic domain"/>
    <property type="match status" value="1"/>
</dbReference>
<dbReference type="UniPathway" id="UPA00850"/>
<comment type="catalytic activity">
    <reaction evidence="12">
        <text>(6S)-5,6,7,8-tetrahydrofolyl-(gamma-L-Glu)(n) + L-glutamate + ATP = (6S)-5,6,7,8-tetrahydrofolyl-(gamma-L-Glu)(n+1) + ADP + phosphate + H(+)</text>
        <dbReference type="Rhea" id="RHEA:10580"/>
        <dbReference type="Rhea" id="RHEA-COMP:14738"/>
        <dbReference type="Rhea" id="RHEA-COMP:14740"/>
        <dbReference type="ChEBI" id="CHEBI:15378"/>
        <dbReference type="ChEBI" id="CHEBI:29985"/>
        <dbReference type="ChEBI" id="CHEBI:30616"/>
        <dbReference type="ChEBI" id="CHEBI:43474"/>
        <dbReference type="ChEBI" id="CHEBI:141005"/>
        <dbReference type="ChEBI" id="CHEBI:456216"/>
        <dbReference type="EC" id="6.3.2.17"/>
    </reaction>
</comment>
<dbReference type="GO" id="GO:0046872">
    <property type="term" value="F:metal ion binding"/>
    <property type="evidence" value="ECO:0007669"/>
    <property type="project" value="UniProtKB-KW"/>
</dbReference>
<dbReference type="EC" id="6.3.2.17" evidence="3"/>
<keyword evidence="6" id="KW-0479">Metal-binding</keyword>
<dbReference type="GO" id="GO:0005829">
    <property type="term" value="C:cytosol"/>
    <property type="evidence" value="ECO:0007669"/>
    <property type="project" value="TreeGrafter"/>
</dbReference>
<dbReference type="GO" id="GO:0005524">
    <property type="term" value="F:ATP binding"/>
    <property type="evidence" value="ECO:0007669"/>
    <property type="project" value="UniProtKB-KW"/>
</dbReference>
<evidence type="ECO:0000256" key="3">
    <source>
        <dbReference type="ARBA" id="ARBA00013025"/>
    </source>
</evidence>
<accession>A0A319E615</accession>
<evidence type="ECO:0000256" key="9">
    <source>
        <dbReference type="ARBA" id="ARBA00022842"/>
    </source>
</evidence>
<dbReference type="GO" id="GO:0005739">
    <property type="term" value="C:mitochondrion"/>
    <property type="evidence" value="ECO:0007669"/>
    <property type="project" value="TreeGrafter"/>
</dbReference>
<evidence type="ECO:0000256" key="1">
    <source>
        <dbReference type="ARBA" id="ARBA00005150"/>
    </source>
</evidence>
<dbReference type="PANTHER" id="PTHR11136">
    <property type="entry name" value="FOLYLPOLYGLUTAMATE SYNTHASE-RELATED"/>
    <property type="match status" value="1"/>
</dbReference>
<name>A0A319E615_ASPSB</name>
<evidence type="ECO:0000313" key="14">
    <source>
        <dbReference type="Proteomes" id="UP000248423"/>
    </source>
</evidence>
<evidence type="ECO:0000256" key="12">
    <source>
        <dbReference type="ARBA" id="ARBA00047493"/>
    </source>
</evidence>
<dbReference type="InterPro" id="IPR036615">
    <property type="entry name" value="Mur_ligase_C_dom_sf"/>
</dbReference>
<evidence type="ECO:0000256" key="11">
    <source>
        <dbReference type="ARBA" id="ARBA00030876"/>
    </source>
</evidence>
<keyword evidence="9" id="KW-0460">Magnesium</keyword>
<evidence type="ECO:0000256" key="6">
    <source>
        <dbReference type="ARBA" id="ARBA00022723"/>
    </source>
</evidence>
<gene>
    <name evidence="13" type="ORF">BO78DRAFT_447251</name>
</gene>
<dbReference type="STRING" id="1448318.A0A319E615"/>
<keyword evidence="14" id="KW-1185">Reference proteome</keyword>
<dbReference type="NCBIfam" id="TIGR01499">
    <property type="entry name" value="folC"/>
    <property type="match status" value="1"/>
</dbReference>
<dbReference type="InterPro" id="IPR001645">
    <property type="entry name" value="Folylpolyglutamate_synth"/>
</dbReference>
<keyword evidence="8" id="KW-0067">ATP-binding</keyword>
<dbReference type="Gene3D" id="3.90.190.20">
    <property type="entry name" value="Mur ligase, C-terminal domain"/>
    <property type="match status" value="1"/>
</dbReference>
<comment type="similarity">
    <text evidence="2">Belongs to the folylpolyglutamate synthase family.</text>
</comment>
<sequence>MEVALECNYQVPFPASALHRSNLAKNAVDLLKFRRRKDRPITVAARLPNKDTGTHLGISSLVGMGGWLRLLGHSDDIVDGLNIIHIAGTKDKGSTCAFTRSFLRTHGARTGFPRKIGLYASPDLRHIRERIQINDRPISEEQFTQNFFEVYDRLMDPYLSKEESPAQPRYLQFLALLAFHTFIREGVDAAIFETHSGGEYDVTNVVRKPVVTGITSLGLDHVIQLGRTLDSIVWHKAGIFKKGTPAFSVPQDSIPAEVLCERAMERDTTVTFVPINESLPMNARNLSVPIQRVNCSLALELARTSIHVKTPNQTLDTSKIIRGIDDFHWMGRFEIIQDGLITWFLDAAYNTMSLTQAAKWFATNTYIADSRKFCILIFSHYSTVRDGASLIQDLTNALSKHNTIPDRIIITTDQPREDGTTRIGKLPPIPFSQLYSDHTSRWKRLSRDTDTLVLGEPTVEGAIRLAREIGCQRCGSGSGSGSGSGARVLVTGSIHLVGGGA</sequence>
<protein>
    <recommendedName>
        <fullName evidence="3">tetrahydrofolate synthase</fullName>
        <ecNumber evidence="3">6.3.2.17</ecNumber>
    </recommendedName>
    <alternativeName>
        <fullName evidence="11">Folylpoly-gamma-glutamate synthetase</fullName>
    </alternativeName>
    <alternativeName>
        <fullName evidence="10">Tetrahydrofolylpolyglutamate synthase</fullName>
    </alternativeName>
</protein>
<dbReference type="GO" id="GO:0004326">
    <property type="term" value="F:tetrahydrofolylpolyglutamate synthase activity"/>
    <property type="evidence" value="ECO:0007669"/>
    <property type="project" value="UniProtKB-EC"/>
</dbReference>
<evidence type="ECO:0000256" key="5">
    <source>
        <dbReference type="ARBA" id="ARBA00022598"/>
    </source>
</evidence>
<keyword evidence="5" id="KW-0436">Ligase</keyword>
<dbReference type="PANTHER" id="PTHR11136:SF5">
    <property type="entry name" value="FOLYLPOLYGLUTAMATE SYNTHASE, MITOCHONDRIAL"/>
    <property type="match status" value="1"/>
</dbReference>
<evidence type="ECO:0000256" key="10">
    <source>
        <dbReference type="ARBA" id="ARBA00030592"/>
    </source>
</evidence>
<dbReference type="EMBL" id="KZ826357">
    <property type="protein sequence ID" value="PYI05532.1"/>
    <property type="molecule type" value="Genomic_DNA"/>
</dbReference>
<dbReference type="Gene3D" id="3.40.1190.10">
    <property type="entry name" value="Mur-like, catalytic domain"/>
    <property type="match status" value="1"/>
</dbReference>
<dbReference type="InterPro" id="IPR036565">
    <property type="entry name" value="Mur-like_cat_sf"/>
</dbReference>
<dbReference type="Proteomes" id="UP000248423">
    <property type="component" value="Unassembled WGS sequence"/>
</dbReference>
<evidence type="ECO:0000313" key="13">
    <source>
        <dbReference type="EMBL" id="PYI05532.1"/>
    </source>
</evidence>
<evidence type="ECO:0000256" key="7">
    <source>
        <dbReference type="ARBA" id="ARBA00022741"/>
    </source>
</evidence>
<organism evidence="13 14">
    <name type="scientific">Aspergillus sclerotiicarbonarius (strain CBS 121057 / IBT 28362)</name>
    <dbReference type="NCBI Taxonomy" id="1448318"/>
    <lineage>
        <taxon>Eukaryota</taxon>
        <taxon>Fungi</taxon>
        <taxon>Dikarya</taxon>
        <taxon>Ascomycota</taxon>
        <taxon>Pezizomycotina</taxon>
        <taxon>Eurotiomycetes</taxon>
        <taxon>Eurotiomycetidae</taxon>
        <taxon>Eurotiales</taxon>
        <taxon>Aspergillaceae</taxon>
        <taxon>Aspergillus</taxon>
        <taxon>Aspergillus subgen. Circumdati</taxon>
    </lineage>
</organism>
<dbReference type="AlphaFoldDB" id="A0A319E615"/>